<keyword evidence="3" id="KW-1185">Reference proteome</keyword>
<evidence type="ECO:0000313" key="2">
    <source>
        <dbReference type="EnsemblPlants" id="PGSC0003DMT400088962"/>
    </source>
</evidence>
<reference evidence="3" key="1">
    <citation type="journal article" date="2011" name="Nature">
        <title>Genome sequence and analysis of the tuber crop potato.</title>
        <authorList>
            <consortium name="The Potato Genome Sequencing Consortium"/>
        </authorList>
    </citation>
    <scope>NUCLEOTIDE SEQUENCE [LARGE SCALE GENOMIC DNA]</scope>
    <source>
        <strain evidence="3">cv. DM1-3 516 R44</strain>
    </source>
</reference>
<dbReference type="InParanoid" id="M1DH49"/>
<organism evidence="2 3">
    <name type="scientific">Solanum tuberosum</name>
    <name type="common">Potato</name>
    <dbReference type="NCBI Taxonomy" id="4113"/>
    <lineage>
        <taxon>Eukaryota</taxon>
        <taxon>Viridiplantae</taxon>
        <taxon>Streptophyta</taxon>
        <taxon>Embryophyta</taxon>
        <taxon>Tracheophyta</taxon>
        <taxon>Spermatophyta</taxon>
        <taxon>Magnoliopsida</taxon>
        <taxon>eudicotyledons</taxon>
        <taxon>Gunneridae</taxon>
        <taxon>Pentapetalae</taxon>
        <taxon>asterids</taxon>
        <taxon>lamiids</taxon>
        <taxon>Solanales</taxon>
        <taxon>Solanaceae</taxon>
        <taxon>Solanoideae</taxon>
        <taxon>Solaneae</taxon>
        <taxon>Solanum</taxon>
    </lineage>
</organism>
<evidence type="ECO:0000313" key="3">
    <source>
        <dbReference type="Proteomes" id="UP000011115"/>
    </source>
</evidence>
<proteinExistence type="predicted"/>
<dbReference type="AlphaFoldDB" id="M1DH49"/>
<dbReference type="EnsemblPlants" id="PGSC0003DMT400088962">
    <property type="protein sequence ID" value="PGSC0003DMT400088962"/>
    <property type="gene ID" value="PGSC0003DMG400038533"/>
</dbReference>
<name>M1DH49_SOLTU</name>
<dbReference type="Gramene" id="PGSC0003DMT400088962">
    <property type="protein sequence ID" value="PGSC0003DMT400088962"/>
    <property type="gene ID" value="PGSC0003DMG400038533"/>
</dbReference>
<reference evidence="2" key="2">
    <citation type="submission" date="2015-06" db="UniProtKB">
        <authorList>
            <consortium name="EnsemblPlants"/>
        </authorList>
    </citation>
    <scope>IDENTIFICATION</scope>
    <source>
        <strain evidence="2">DM1-3 516 R44</strain>
    </source>
</reference>
<accession>M1DH49</accession>
<sequence length="160" mass="17880">MTVLVTLEATSGWSHLKKLVEPSRHTPKWLLPHLAHAGVLVPLCALLPCECTGALADDGAGLKLTLEPVKLGGFIFKKLMNSRSISHFLMILSLLPNLVGQNLSQHPNSLTQLNIGDLFLRLHFLCIRYPLFLWFNLPSSRTTSGSSSWRHDLKDPRKHE</sequence>
<feature type="region of interest" description="Disordered" evidence="1">
    <location>
        <begin position="140"/>
        <end position="160"/>
    </location>
</feature>
<dbReference type="Proteomes" id="UP000011115">
    <property type="component" value="Unassembled WGS sequence"/>
</dbReference>
<feature type="compositionally biased region" description="Basic and acidic residues" evidence="1">
    <location>
        <begin position="149"/>
        <end position="160"/>
    </location>
</feature>
<protein>
    <submittedName>
        <fullName evidence="2">Gag-pol polyprotein</fullName>
    </submittedName>
</protein>
<dbReference type="HOGENOM" id="CLU_1655233_0_0_1"/>
<evidence type="ECO:0000256" key="1">
    <source>
        <dbReference type="SAM" id="MobiDB-lite"/>
    </source>
</evidence>
<dbReference type="PaxDb" id="4113-PGSC0003DMT400088962"/>